<dbReference type="GO" id="GO:0043130">
    <property type="term" value="F:ubiquitin binding"/>
    <property type="evidence" value="ECO:0007669"/>
    <property type="project" value="TreeGrafter"/>
</dbReference>
<evidence type="ECO:0000256" key="2">
    <source>
        <dbReference type="ARBA" id="ARBA00021538"/>
    </source>
</evidence>
<evidence type="ECO:0000256" key="8">
    <source>
        <dbReference type="PROSITE-ProRule" id="PRU00221"/>
    </source>
</evidence>
<dbReference type="InterPro" id="IPR051246">
    <property type="entry name" value="WDR48"/>
</dbReference>
<dbReference type="PROSITE" id="PS00678">
    <property type="entry name" value="WD_REPEATS_1"/>
    <property type="match status" value="2"/>
</dbReference>
<keyword evidence="4" id="KW-0677">Repeat</keyword>
<evidence type="ECO:0000256" key="9">
    <source>
        <dbReference type="SAM" id="MobiDB-lite"/>
    </source>
</evidence>
<dbReference type="InterPro" id="IPR021772">
    <property type="entry name" value="WDR48/Bun107"/>
</dbReference>
<evidence type="ECO:0000256" key="3">
    <source>
        <dbReference type="ARBA" id="ARBA00022574"/>
    </source>
</evidence>
<dbReference type="CDD" id="cd17041">
    <property type="entry name" value="Ubl_WDR48"/>
    <property type="match status" value="1"/>
</dbReference>
<dbReference type="Gene3D" id="2.130.10.10">
    <property type="entry name" value="YVTN repeat-like/Quinoprotein amine dehydrogenase"/>
    <property type="match status" value="2"/>
</dbReference>
<dbReference type="InterPro" id="IPR015943">
    <property type="entry name" value="WD40/YVTN_repeat-like_dom_sf"/>
</dbReference>
<keyword evidence="3 8" id="KW-0853">WD repeat</keyword>
<dbReference type="Pfam" id="PF00400">
    <property type="entry name" value="WD40"/>
    <property type="match status" value="6"/>
</dbReference>
<dbReference type="PROSITE" id="PS50082">
    <property type="entry name" value="WD_REPEATS_2"/>
    <property type="match status" value="5"/>
</dbReference>
<dbReference type="SUPFAM" id="SSF50978">
    <property type="entry name" value="WD40 repeat-like"/>
    <property type="match status" value="1"/>
</dbReference>
<dbReference type="CDD" id="cd00200">
    <property type="entry name" value="WD40"/>
    <property type="match status" value="1"/>
</dbReference>
<dbReference type="STRING" id="1965070.A0A443QZX0"/>
<dbReference type="OrthoDB" id="2421129at2759"/>
<dbReference type="AlphaFoldDB" id="A0A443QZX0"/>
<dbReference type="InterPro" id="IPR001680">
    <property type="entry name" value="WD40_rpt"/>
</dbReference>
<dbReference type="InterPro" id="IPR020472">
    <property type="entry name" value="WD40_PAC1"/>
</dbReference>
<dbReference type="InterPro" id="IPR036322">
    <property type="entry name" value="WD40_repeat_dom_sf"/>
</dbReference>
<evidence type="ECO:0000313" key="11">
    <source>
        <dbReference type="Proteomes" id="UP000285301"/>
    </source>
</evidence>
<evidence type="ECO:0000256" key="7">
    <source>
        <dbReference type="ARBA" id="ARBA00049682"/>
    </source>
</evidence>
<feature type="repeat" description="WD" evidence="8">
    <location>
        <begin position="164"/>
        <end position="205"/>
    </location>
</feature>
<sequence length="700" mass="78517">MLSMSGHNSRKKVTVSFVIRDEVEKFHRSGVNSLQYDPALNRLYSAGRDSIIRIWNVRNVRDANCGYIQSMEHHTDWCNDIVLCCNGKNLISASSDTTVKVWNAHKGFCMSTLRTHKDYVKALAYAKEKEQVASAGLDRSIFLWDVNTLTALTASNNTVTTSSLVGNKDSIYSLAMNPSGTVIVSGSTEKVIRVWDPRSCQKMMKLKGHSDNVRALLVNRDGTQCLSASSDSTIRLWSLGQQRCVSTIRVHDEGVWALQTNESFSIVYSGGRDKKLVMTDLRNPDNRAVICEETAPILKIILVPPDFNSIWVATTDSSIKNWSLNHSKSKGSSFIIWDEYDTETFQPLNEKPDLVIRGNPAIRNYHVLNDKRHILTKDTDDNVAVYDVLKACKVEDLGKVDFEAEIKRRFKMVYVPNWFTVDLKAGMLSIHLEDPDCFGTWVSAREFGFPVANDAPDPKINLGGLLLQALLEHWPQTYTTEEELGVIVNGKEENGDTRSSDSNKASDALHTCQRPANQYFSVPVHTPIIFSEGGSRTLLRLLVGDAKRETEDALLQENVPMWVTDVVVAKNLPKFVKIAFYLLPHPSSGIKSLRKERLSASDMLQVRKVIEHVYEKMMGANSEADSQTASTSANQDKNSDASGSGNTEKDEDKSCYAEDKVELYCQDQLLDPNMDLRTVRHFIWKSGGDLVLHYNPCVCR</sequence>
<evidence type="ECO:0000256" key="1">
    <source>
        <dbReference type="ARBA" id="ARBA00006917"/>
    </source>
</evidence>
<dbReference type="Proteomes" id="UP000285301">
    <property type="component" value="Unassembled WGS sequence"/>
</dbReference>
<reference evidence="10 11" key="1">
    <citation type="journal article" date="2018" name="Gigascience">
        <title>Genomes of trombidid mites reveal novel predicted allergens and laterally-transferred genes associated with secondary metabolism.</title>
        <authorList>
            <person name="Dong X."/>
            <person name="Chaisiri K."/>
            <person name="Xia D."/>
            <person name="Armstrong S.D."/>
            <person name="Fang Y."/>
            <person name="Donnelly M.J."/>
            <person name="Kadowaki T."/>
            <person name="McGarry J.W."/>
            <person name="Darby A.C."/>
            <person name="Makepeace B.L."/>
        </authorList>
    </citation>
    <scope>NUCLEOTIDE SEQUENCE [LARGE SCALE GENOMIC DNA]</scope>
    <source>
        <strain evidence="10">UoL-WK</strain>
    </source>
</reference>
<organism evidence="10 11">
    <name type="scientific">Dinothrombium tinctorium</name>
    <dbReference type="NCBI Taxonomy" id="1965070"/>
    <lineage>
        <taxon>Eukaryota</taxon>
        <taxon>Metazoa</taxon>
        <taxon>Ecdysozoa</taxon>
        <taxon>Arthropoda</taxon>
        <taxon>Chelicerata</taxon>
        <taxon>Arachnida</taxon>
        <taxon>Acari</taxon>
        <taxon>Acariformes</taxon>
        <taxon>Trombidiformes</taxon>
        <taxon>Prostigmata</taxon>
        <taxon>Anystina</taxon>
        <taxon>Parasitengona</taxon>
        <taxon>Trombidioidea</taxon>
        <taxon>Trombidiidae</taxon>
        <taxon>Dinothrombium</taxon>
    </lineage>
</organism>
<gene>
    <name evidence="10" type="ORF">B4U79_05895</name>
</gene>
<evidence type="ECO:0000256" key="4">
    <source>
        <dbReference type="ARBA" id="ARBA00022737"/>
    </source>
</evidence>
<evidence type="ECO:0000256" key="6">
    <source>
        <dbReference type="ARBA" id="ARBA00049607"/>
    </source>
</evidence>
<keyword evidence="11" id="KW-1185">Reference proteome</keyword>
<dbReference type="PANTHER" id="PTHR19862:SF14">
    <property type="entry name" value="WD REPEAT-CONTAINING PROTEIN 48"/>
    <property type="match status" value="1"/>
</dbReference>
<dbReference type="FunFam" id="2.130.10.10:FF:000984">
    <property type="entry name" value="WD repeat-containing protein 48 homolog"/>
    <property type="match status" value="1"/>
</dbReference>
<dbReference type="SMART" id="SM00320">
    <property type="entry name" value="WD40"/>
    <property type="match status" value="6"/>
</dbReference>
<feature type="region of interest" description="Disordered" evidence="9">
    <location>
        <begin position="621"/>
        <end position="653"/>
    </location>
</feature>
<protein>
    <recommendedName>
        <fullName evidence="2">WD repeat-containing protein 48 homolog</fullName>
    </recommendedName>
</protein>
<feature type="repeat" description="WD" evidence="8">
    <location>
        <begin position="113"/>
        <end position="154"/>
    </location>
</feature>
<dbReference type="Pfam" id="PF11816">
    <property type="entry name" value="DUF3337"/>
    <property type="match status" value="1"/>
</dbReference>
<comment type="subunit">
    <text evidence="7">Catalytic component of the Usp12-46 deubiquitylase complex consisting of Usp12-46, Wdr20 and Uaf1; regulatory subunit that, together wtih Wdr20, stabilizes Usp12-46. The Usp12-46 deubiquitylase complex associates with arr/arrow; the interaction leads to deubiquitination and stabilization of arr/arrow.</text>
</comment>
<evidence type="ECO:0000256" key="5">
    <source>
        <dbReference type="ARBA" id="ARBA00022786"/>
    </source>
</evidence>
<dbReference type="PRINTS" id="PR00320">
    <property type="entry name" value="GPROTEINBRPT"/>
</dbReference>
<feature type="repeat" description="WD" evidence="8">
    <location>
        <begin position="24"/>
        <end position="59"/>
    </location>
</feature>
<dbReference type="PANTHER" id="PTHR19862">
    <property type="entry name" value="WD REPEAT-CONTAINING PROTEIN 48"/>
    <property type="match status" value="1"/>
</dbReference>
<dbReference type="PROSITE" id="PS50294">
    <property type="entry name" value="WD_REPEATS_REGION"/>
    <property type="match status" value="4"/>
</dbReference>
<proteinExistence type="inferred from homology"/>
<feature type="repeat" description="WD" evidence="8">
    <location>
        <begin position="206"/>
        <end position="247"/>
    </location>
</feature>
<dbReference type="GO" id="GO:0000724">
    <property type="term" value="P:double-strand break repair via homologous recombination"/>
    <property type="evidence" value="ECO:0007669"/>
    <property type="project" value="TreeGrafter"/>
</dbReference>
<dbReference type="EMBL" id="NCKU01002897">
    <property type="protein sequence ID" value="RWS08592.1"/>
    <property type="molecule type" value="Genomic_DNA"/>
</dbReference>
<feature type="compositionally biased region" description="Polar residues" evidence="9">
    <location>
        <begin position="623"/>
        <end position="646"/>
    </location>
</feature>
<accession>A0A443QZX0</accession>
<name>A0A443QZX0_9ACAR</name>
<dbReference type="FunFam" id="2.130.10.10:FF:000543">
    <property type="entry name" value="WD repeat-containing protein 48 homolog"/>
    <property type="match status" value="1"/>
</dbReference>
<feature type="repeat" description="WD" evidence="8">
    <location>
        <begin position="71"/>
        <end position="112"/>
    </location>
</feature>
<comment type="caution">
    <text evidence="10">The sequence shown here is derived from an EMBL/GenBank/DDBJ whole genome shotgun (WGS) entry which is preliminary data.</text>
</comment>
<comment type="function">
    <text evidence="6">Regulatory component of the Usp12-46 deubiquitylase complex. activates deubiquitination by increasing the catalytic turnover without increasing the affinity of deubiquitinating enzymes for the substrate. The complex deubiquitylates the wg/wingless-signaling receptor arr/arrow, which stabilizes the receptor and increases its concentration at the cell surface; this enhances the sensitivity of cells to wg/wingless-signal stimulation. This increases the amplitude and spatial range of the signaling response to the wg/wingless morphogen gradient, facilitating the precise concentration-dependent regulation of its target genes. Together with Wdr20 and Usp12-46 required for wg/wingless-mediated signaling in the wing imaginal disc and for wg/wingless-dependent regulation of intestinal stem cell proliferation.</text>
</comment>
<dbReference type="InterPro" id="IPR019775">
    <property type="entry name" value="WD40_repeat_CS"/>
</dbReference>
<keyword evidence="5" id="KW-0833">Ubl conjugation pathway</keyword>
<comment type="similarity">
    <text evidence="1">Belongs to the WD repeat WDR48 family.</text>
</comment>
<evidence type="ECO:0000313" key="10">
    <source>
        <dbReference type="EMBL" id="RWS08592.1"/>
    </source>
</evidence>